<keyword evidence="2" id="KW-1185">Reference proteome</keyword>
<dbReference type="Proteomes" id="UP001200430">
    <property type="component" value="Unassembled WGS sequence"/>
</dbReference>
<sequence>MRENVEKIKEALSTLVADARYLKERMNELSEWNSLKKVRENLSNVVDFVGRIVVFAELATSQVKDEISGLQSKDKRDAVVEYLDGLIVLPWFLEPFDGPIIRGLVDYAVDKLNERLGHDWGLDRIEELATHGRDILDIAGPLPWEGRGTK</sequence>
<reference evidence="1 2" key="1">
    <citation type="submission" date="2022-01" db="EMBL/GenBank/DDBJ databases">
        <title>Dethiosulfovibrio faecalis sp. nov., a novel proteolytic, non-sulfur-reducing bacterium isolated from a marine aquaculture solid waste bioreactor.</title>
        <authorList>
            <person name="Grabowski S."/>
            <person name="Apolinario E."/>
            <person name="Schneider N."/>
            <person name="Marshall C.W."/>
            <person name="Sowers K.R."/>
        </authorList>
    </citation>
    <scope>NUCLEOTIDE SEQUENCE [LARGE SCALE GENOMIC DNA]</scope>
    <source>
        <strain evidence="1 2">DSM 12537</strain>
    </source>
</reference>
<name>A0ABS9ER75_9BACT</name>
<comment type="caution">
    <text evidence="1">The sequence shown here is derived from an EMBL/GenBank/DDBJ whole genome shotgun (WGS) entry which is preliminary data.</text>
</comment>
<gene>
    <name evidence="1" type="ORF">L2W38_12815</name>
</gene>
<accession>A0ABS9ER75</accession>
<protein>
    <submittedName>
        <fullName evidence="1">Uncharacterized protein</fullName>
    </submittedName>
</protein>
<dbReference type="RefSeq" id="WP_236100477.1">
    <property type="nucleotide sequence ID" value="NZ_JAKGUD010000027.1"/>
</dbReference>
<organism evidence="1 2">
    <name type="scientific">Dethiosulfovibrio marinus</name>
    <dbReference type="NCBI Taxonomy" id="133532"/>
    <lineage>
        <taxon>Bacteria</taxon>
        <taxon>Thermotogati</taxon>
        <taxon>Synergistota</taxon>
        <taxon>Synergistia</taxon>
        <taxon>Synergistales</taxon>
        <taxon>Dethiosulfovibrionaceae</taxon>
        <taxon>Dethiosulfovibrio</taxon>
    </lineage>
</organism>
<evidence type="ECO:0000313" key="1">
    <source>
        <dbReference type="EMBL" id="MCF4143692.1"/>
    </source>
</evidence>
<dbReference type="EMBL" id="JAKGUD010000027">
    <property type="protein sequence ID" value="MCF4143692.1"/>
    <property type="molecule type" value="Genomic_DNA"/>
</dbReference>
<proteinExistence type="predicted"/>
<evidence type="ECO:0000313" key="2">
    <source>
        <dbReference type="Proteomes" id="UP001200430"/>
    </source>
</evidence>